<protein>
    <recommendedName>
        <fullName evidence="4">Ubiquitin-like protease family profile domain-containing protein</fullName>
    </recommendedName>
</protein>
<dbReference type="SUPFAM" id="SSF54001">
    <property type="entry name" value="Cysteine proteinases"/>
    <property type="match status" value="1"/>
</dbReference>
<organism evidence="5 6">
    <name type="scientific">Dendrobium chrysotoxum</name>
    <name type="common">Orchid</name>
    <dbReference type="NCBI Taxonomy" id="161865"/>
    <lineage>
        <taxon>Eukaryota</taxon>
        <taxon>Viridiplantae</taxon>
        <taxon>Streptophyta</taxon>
        <taxon>Embryophyta</taxon>
        <taxon>Tracheophyta</taxon>
        <taxon>Spermatophyta</taxon>
        <taxon>Magnoliopsida</taxon>
        <taxon>Liliopsida</taxon>
        <taxon>Asparagales</taxon>
        <taxon>Orchidaceae</taxon>
        <taxon>Epidendroideae</taxon>
        <taxon>Malaxideae</taxon>
        <taxon>Dendrobiinae</taxon>
        <taxon>Dendrobium</taxon>
    </lineage>
</organism>
<dbReference type="PROSITE" id="PS50600">
    <property type="entry name" value="ULP_PROTEASE"/>
    <property type="match status" value="1"/>
</dbReference>
<reference evidence="5 6" key="1">
    <citation type="journal article" date="2021" name="Hortic Res">
        <title>Chromosome-scale assembly of the Dendrobium chrysotoxum genome enhances the understanding of orchid evolution.</title>
        <authorList>
            <person name="Zhang Y."/>
            <person name="Zhang G.Q."/>
            <person name="Zhang D."/>
            <person name="Liu X.D."/>
            <person name="Xu X.Y."/>
            <person name="Sun W.H."/>
            <person name="Yu X."/>
            <person name="Zhu X."/>
            <person name="Wang Z.W."/>
            <person name="Zhao X."/>
            <person name="Zhong W.Y."/>
            <person name="Chen H."/>
            <person name="Yin W.L."/>
            <person name="Huang T."/>
            <person name="Niu S.C."/>
            <person name="Liu Z.J."/>
        </authorList>
    </citation>
    <scope>NUCLEOTIDE SEQUENCE [LARGE SCALE GENOMIC DNA]</scope>
    <source>
        <strain evidence="5">Lindl</strain>
    </source>
</reference>
<accession>A0AAV7GAN2</accession>
<feature type="domain" description="Ubiquitin-like protease family profile" evidence="4">
    <location>
        <begin position="87"/>
        <end position="272"/>
    </location>
</feature>
<evidence type="ECO:0000313" key="5">
    <source>
        <dbReference type="EMBL" id="KAH0452582.1"/>
    </source>
</evidence>
<dbReference type="InterPro" id="IPR003653">
    <property type="entry name" value="Peptidase_C48_C"/>
</dbReference>
<gene>
    <name evidence="5" type="ORF">IEQ34_019881</name>
</gene>
<dbReference type="EMBL" id="JAGFBR010000017">
    <property type="protein sequence ID" value="KAH0452582.1"/>
    <property type="molecule type" value="Genomic_DNA"/>
</dbReference>
<evidence type="ECO:0000256" key="2">
    <source>
        <dbReference type="ARBA" id="ARBA00022670"/>
    </source>
</evidence>
<name>A0AAV7GAN2_DENCH</name>
<evidence type="ECO:0000313" key="6">
    <source>
        <dbReference type="Proteomes" id="UP000775213"/>
    </source>
</evidence>
<dbReference type="Proteomes" id="UP000775213">
    <property type="component" value="Unassembled WGS sequence"/>
</dbReference>
<evidence type="ECO:0000256" key="3">
    <source>
        <dbReference type="ARBA" id="ARBA00022801"/>
    </source>
</evidence>
<comment type="caution">
    <text evidence="5">The sequence shown here is derived from an EMBL/GenBank/DDBJ whole genome shotgun (WGS) entry which is preliminary data.</text>
</comment>
<dbReference type="Gene3D" id="3.40.395.10">
    <property type="entry name" value="Adenoviral Proteinase, Chain A"/>
    <property type="match status" value="1"/>
</dbReference>
<keyword evidence="2" id="KW-0645">Protease</keyword>
<comment type="similarity">
    <text evidence="1">Belongs to the peptidase C48 family.</text>
</comment>
<sequence>MLIKKVVARPSPPPKVSTTVIIEVDTIKSPEPRPATPELEYPGRALISEEMRKFINYYLQKYTDKYGSVPIGIARYRGDLIYLAGNVQIFRSQIDKLLMDQYLDNNHIEAFTIMLAEKNKLRLGHYHPFIFISSLHWGSTLYKYESKRYVSHISKESIRAFNFLLMPVADQSHWTLLVGDLKSLAWIFFDFLPNSTHRAVLLYVIYTEQYRAVYNICTEWYLAISSGTKQYHKEDYFEGDIRNWHLSIAAGIPTQTNGFDCGMFVCKYMEYIVLPRAVTGKNNYIGNQICLNTEPNFHTQFYYHGTEWYRAVLSRYRAVLQDRAVSRYRAVSSGIIGLSSIEVPSGVAGSSSIAVPIDPIVGAPSLMPEGFLQQIPDHLPLET</sequence>
<dbReference type="AlphaFoldDB" id="A0AAV7GAN2"/>
<dbReference type="GO" id="GO:0008234">
    <property type="term" value="F:cysteine-type peptidase activity"/>
    <property type="evidence" value="ECO:0007669"/>
    <property type="project" value="InterPro"/>
</dbReference>
<proteinExistence type="inferred from homology"/>
<evidence type="ECO:0000259" key="4">
    <source>
        <dbReference type="PROSITE" id="PS50600"/>
    </source>
</evidence>
<keyword evidence="3" id="KW-0378">Hydrolase</keyword>
<dbReference type="Pfam" id="PF02902">
    <property type="entry name" value="Peptidase_C48"/>
    <property type="match status" value="1"/>
</dbReference>
<dbReference type="GO" id="GO:0006508">
    <property type="term" value="P:proteolysis"/>
    <property type="evidence" value="ECO:0007669"/>
    <property type="project" value="UniProtKB-KW"/>
</dbReference>
<keyword evidence="6" id="KW-1185">Reference proteome</keyword>
<evidence type="ECO:0000256" key="1">
    <source>
        <dbReference type="ARBA" id="ARBA00005234"/>
    </source>
</evidence>
<dbReference type="InterPro" id="IPR038765">
    <property type="entry name" value="Papain-like_cys_pep_sf"/>
</dbReference>